<dbReference type="Gene3D" id="3.90.1570.10">
    <property type="entry name" value="tt1808, chain A"/>
    <property type="match status" value="1"/>
</dbReference>
<accession>A0A858R8D3</accession>
<dbReference type="InterPro" id="IPR008538">
    <property type="entry name" value="Uma2"/>
</dbReference>
<dbReference type="KEGG" id="acru:HHL28_11580"/>
<evidence type="ECO:0000313" key="3">
    <source>
        <dbReference type="Proteomes" id="UP000501891"/>
    </source>
</evidence>
<evidence type="ECO:0000259" key="1">
    <source>
        <dbReference type="Pfam" id="PF05685"/>
    </source>
</evidence>
<keyword evidence="2" id="KW-0540">Nuclease</keyword>
<proteinExistence type="predicted"/>
<keyword evidence="2" id="KW-0378">Hydrolase</keyword>
<keyword evidence="3" id="KW-1185">Reference proteome</keyword>
<dbReference type="EMBL" id="CP051775">
    <property type="protein sequence ID" value="QJE73647.1"/>
    <property type="molecule type" value="Genomic_DNA"/>
</dbReference>
<dbReference type="CDD" id="cd06260">
    <property type="entry name" value="DUF820-like"/>
    <property type="match status" value="1"/>
</dbReference>
<dbReference type="Pfam" id="PF05685">
    <property type="entry name" value="Uma2"/>
    <property type="match status" value="1"/>
</dbReference>
<organism evidence="2 3">
    <name type="scientific">Aerophototrophica crusticola</name>
    <dbReference type="NCBI Taxonomy" id="1709002"/>
    <lineage>
        <taxon>Bacteria</taxon>
        <taxon>Pseudomonadati</taxon>
        <taxon>Pseudomonadota</taxon>
        <taxon>Alphaproteobacteria</taxon>
        <taxon>Rhodospirillales</taxon>
        <taxon>Rhodospirillaceae</taxon>
        <taxon>Aerophototrophica</taxon>
    </lineage>
</organism>
<dbReference type="SUPFAM" id="SSF52980">
    <property type="entry name" value="Restriction endonuclease-like"/>
    <property type="match status" value="1"/>
</dbReference>
<reference evidence="2" key="1">
    <citation type="submission" date="2020-04" db="EMBL/GenBank/DDBJ databases">
        <title>A desert anoxygenic phototrophic bacterium fixes CO2 using RubisCO under aerobic conditions.</title>
        <authorList>
            <person name="Tang K."/>
        </authorList>
    </citation>
    <scope>NUCLEOTIDE SEQUENCE [LARGE SCALE GENOMIC DNA]</scope>
    <source>
        <strain evidence="2">MIMtkB3</strain>
    </source>
</reference>
<keyword evidence="2" id="KW-0255">Endonuclease</keyword>
<dbReference type="GO" id="GO:0004519">
    <property type="term" value="F:endonuclease activity"/>
    <property type="evidence" value="ECO:0007669"/>
    <property type="project" value="UniProtKB-KW"/>
</dbReference>
<sequence>MGLPARRRMTVEEFLAWTPPDDGLRYELVEGFPVGQAWPSTPHGRITANLGIAIGTRLRSGDRPCAPEQGSTLRIDARDTVRAPDLLVRCGKSELEANDPVLAIEVVSPSNTARELSRRRRDYALAGIREVLEVEQDTAEVRAYRLRGEFWVEEGTVRDLGGEVRLESLDLTIPMAEIYRAIPLDEQA</sequence>
<dbReference type="AlphaFoldDB" id="A0A858R8D3"/>
<dbReference type="Proteomes" id="UP000501891">
    <property type="component" value="Chromosome"/>
</dbReference>
<name>A0A858R8D3_9PROT</name>
<feature type="domain" description="Putative restriction endonuclease" evidence="1">
    <location>
        <begin position="11"/>
        <end position="164"/>
    </location>
</feature>
<dbReference type="InterPro" id="IPR011335">
    <property type="entry name" value="Restrct_endonuc-II-like"/>
</dbReference>
<dbReference type="PANTHER" id="PTHR36558">
    <property type="entry name" value="GLR1098 PROTEIN"/>
    <property type="match status" value="1"/>
</dbReference>
<dbReference type="InterPro" id="IPR012296">
    <property type="entry name" value="Nuclease_put_TT1808"/>
</dbReference>
<gene>
    <name evidence="2" type="ORF">HHL28_11580</name>
</gene>
<evidence type="ECO:0000313" key="2">
    <source>
        <dbReference type="EMBL" id="QJE73647.1"/>
    </source>
</evidence>
<protein>
    <submittedName>
        <fullName evidence="2">Uma2 family endonuclease</fullName>
    </submittedName>
</protein>
<dbReference type="PANTHER" id="PTHR36558:SF1">
    <property type="entry name" value="RESTRICTION ENDONUCLEASE DOMAIN-CONTAINING PROTEIN-RELATED"/>
    <property type="match status" value="1"/>
</dbReference>